<dbReference type="RefSeq" id="XP_066068774.1">
    <property type="nucleotide sequence ID" value="XM_066212677.1"/>
</dbReference>
<dbReference type="AlphaFoldDB" id="A0AAJ8JTD7"/>
<evidence type="ECO:0000259" key="3">
    <source>
        <dbReference type="PROSITE" id="PS50114"/>
    </source>
</evidence>
<evidence type="ECO:0000256" key="2">
    <source>
        <dbReference type="SAM" id="MobiDB-lite"/>
    </source>
</evidence>
<dbReference type="SUPFAM" id="SSF57716">
    <property type="entry name" value="Glucocorticoid receptor-like (DNA-binding domain)"/>
    <property type="match status" value="1"/>
</dbReference>
<name>A0AAJ8JTD7_9TREE</name>
<feature type="compositionally biased region" description="Polar residues" evidence="2">
    <location>
        <begin position="324"/>
        <end position="340"/>
    </location>
</feature>
<evidence type="ECO:0000313" key="4">
    <source>
        <dbReference type="EMBL" id="WVN88074.1"/>
    </source>
</evidence>
<dbReference type="InterPro" id="IPR013088">
    <property type="entry name" value="Znf_NHR/GATA"/>
</dbReference>
<feature type="region of interest" description="Disordered" evidence="2">
    <location>
        <begin position="52"/>
        <end position="94"/>
    </location>
</feature>
<dbReference type="GeneID" id="91087484"/>
<feature type="region of interest" description="Disordered" evidence="2">
    <location>
        <begin position="126"/>
        <end position="145"/>
    </location>
</feature>
<feature type="domain" description="GATA-type" evidence="3">
    <location>
        <begin position="249"/>
        <end position="289"/>
    </location>
</feature>
<dbReference type="KEGG" id="cdep:91087484"/>
<dbReference type="GO" id="GO:0008270">
    <property type="term" value="F:zinc ion binding"/>
    <property type="evidence" value="ECO:0007669"/>
    <property type="project" value="UniProtKB-KW"/>
</dbReference>
<reference evidence="4" key="3">
    <citation type="submission" date="2024-01" db="EMBL/GenBank/DDBJ databases">
        <authorList>
            <person name="Coelho M.A."/>
            <person name="David-Palma M."/>
            <person name="Shea T."/>
            <person name="Sun S."/>
            <person name="Cuomo C.A."/>
            <person name="Heitman J."/>
        </authorList>
    </citation>
    <scope>NUCLEOTIDE SEQUENCE</scope>
    <source>
        <strain evidence="4">CBS 7841</strain>
    </source>
</reference>
<dbReference type="Gene3D" id="3.30.50.10">
    <property type="entry name" value="Erythroid Transcription Factor GATA-1, subunit A"/>
    <property type="match status" value="1"/>
</dbReference>
<proteinExistence type="predicted"/>
<evidence type="ECO:0000256" key="1">
    <source>
        <dbReference type="PROSITE-ProRule" id="PRU00094"/>
    </source>
</evidence>
<dbReference type="GO" id="GO:0043565">
    <property type="term" value="F:sequence-specific DNA binding"/>
    <property type="evidence" value="ECO:0007669"/>
    <property type="project" value="InterPro"/>
</dbReference>
<organism evidence="4 5">
    <name type="scientific">Cryptococcus depauperatus CBS 7841</name>
    <dbReference type="NCBI Taxonomy" id="1295531"/>
    <lineage>
        <taxon>Eukaryota</taxon>
        <taxon>Fungi</taxon>
        <taxon>Dikarya</taxon>
        <taxon>Basidiomycota</taxon>
        <taxon>Agaricomycotina</taxon>
        <taxon>Tremellomycetes</taxon>
        <taxon>Tremellales</taxon>
        <taxon>Cryptococcaceae</taxon>
        <taxon>Cryptococcus</taxon>
    </lineage>
</organism>
<dbReference type="PROSITE" id="PS50114">
    <property type="entry name" value="GATA_ZN_FINGER_2"/>
    <property type="match status" value="1"/>
</dbReference>
<dbReference type="Proteomes" id="UP000094043">
    <property type="component" value="Chromosome 4"/>
</dbReference>
<reference evidence="4" key="1">
    <citation type="submission" date="2016-06" db="EMBL/GenBank/DDBJ databases">
        <authorList>
            <person name="Cuomo C."/>
            <person name="Litvintseva A."/>
            <person name="Heitman J."/>
            <person name="Chen Y."/>
            <person name="Sun S."/>
            <person name="Springer D."/>
            <person name="Dromer F."/>
            <person name="Young S."/>
            <person name="Zeng Q."/>
            <person name="Chapman S."/>
            <person name="Gujja S."/>
            <person name="Saif S."/>
            <person name="Birren B."/>
        </authorList>
    </citation>
    <scope>NUCLEOTIDE SEQUENCE</scope>
    <source>
        <strain evidence="4">CBS 7841</strain>
    </source>
</reference>
<evidence type="ECO:0000313" key="5">
    <source>
        <dbReference type="Proteomes" id="UP000094043"/>
    </source>
</evidence>
<sequence>MESLLDICFGLRSRITMNAQQHYWKGYNPSSPERYHNSSIALPQILPQVQHGQSMATNNGGGPVMLPSLRTHLPSSHHKNNSPSEPHPSPNVANVSPYGSYAPSFAVPGKFASYPVYGYSSPATPHPTYHPTSPSDASEIFTPIPGTPTNYAVPYGSTIPPNALASWTDRRTSDGMGYSDPMAMNRYHEKNPGSPVSLHSSAGDKWERRGASQGQGVAGEGEGQGEDEVEDGITYTSKAEPKQTEMLRRKCYNCGCRVSPSWRKSLTNPEMINCNKCGIYERTHHRPRPQQNDDQKLRKASQYGTVSGSFRGPPEPDRRGKKSLSPQSIGSTPPLSAVSSFSPYSAYPPVSLMPAPQPLGPHRMIYGPSYGVSSPYNHAYASRRGCIASPKNGAVDHALPCPSSAPPTA</sequence>
<feature type="region of interest" description="Disordered" evidence="2">
    <location>
        <begin position="188"/>
        <end position="231"/>
    </location>
</feature>
<accession>A0AAJ8JTD7</accession>
<dbReference type="GO" id="GO:0006355">
    <property type="term" value="P:regulation of DNA-templated transcription"/>
    <property type="evidence" value="ECO:0007669"/>
    <property type="project" value="InterPro"/>
</dbReference>
<keyword evidence="1" id="KW-0863">Zinc-finger</keyword>
<dbReference type="InterPro" id="IPR000679">
    <property type="entry name" value="Znf_GATA"/>
</dbReference>
<protein>
    <recommendedName>
        <fullName evidence="3">GATA-type domain-containing protein</fullName>
    </recommendedName>
</protein>
<reference evidence="4" key="2">
    <citation type="journal article" date="2022" name="Elife">
        <title>Obligate sexual reproduction of a homothallic fungus closely related to the Cryptococcus pathogenic species complex.</title>
        <authorList>
            <person name="Passer A.R."/>
            <person name="Clancey S.A."/>
            <person name="Shea T."/>
            <person name="David-Palma M."/>
            <person name="Averette A.F."/>
            <person name="Boekhout T."/>
            <person name="Porcel B.M."/>
            <person name="Nowrousian M."/>
            <person name="Cuomo C.A."/>
            <person name="Sun S."/>
            <person name="Heitman J."/>
            <person name="Coelho M.A."/>
        </authorList>
    </citation>
    <scope>NUCLEOTIDE SEQUENCE</scope>
    <source>
        <strain evidence="4">CBS 7841</strain>
    </source>
</reference>
<feature type="compositionally biased region" description="Low complexity" evidence="2">
    <location>
        <begin position="126"/>
        <end position="135"/>
    </location>
</feature>
<dbReference type="CDD" id="cd00202">
    <property type="entry name" value="ZnF_GATA"/>
    <property type="match status" value="1"/>
</dbReference>
<keyword evidence="1" id="KW-0479">Metal-binding</keyword>
<dbReference type="EMBL" id="CP143787">
    <property type="protein sequence ID" value="WVN88074.1"/>
    <property type="molecule type" value="Genomic_DNA"/>
</dbReference>
<gene>
    <name evidence="4" type="ORF">L203_103273</name>
</gene>
<keyword evidence="1" id="KW-0862">Zinc</keyword>
<dbReference type="SMART" id="SM00401">
    <property type="entry name" value="ZnF_GATA"/>
    <property type="match status" value="1"/>
</dbReference>
<keyword evidence="5" id="KW-1185">Reference proteome</keyword>
<feature type="region of interest" description="Disordered" evidence="2">
    <location>
        <begin position="284"/>
        <end position="340"/>
    </location>
</feature>